<dbReference type="EMBL" id="CCYD01000291">
    <property type="protein sequence ID" value="CEG37857.1"/>
    <property type="molecule type" value="Genomic_DNA"/>
</dbReference>
<feature type="compositionally biased region" description="Polar residues" evidence="2">
    <location>
        <begin position="210"/>
        <end position="229"/>
    </location>
</feature>
<feature type="compositionally biased region" description="Basic residues" evidence="2">
    <location>
        <begin position="65"/>
        <end position="98"/>
    </location>
</feature>
<feature type="region of interest" description="Disordered" evidence="2">
    <location>
        <begin position="333"/>
        <end position="396"/>
    </location>
</feature>
<dbReference type="OrthoDB" id="168393at2759"/>
<feature type="region of interest" description="Disordered" evidence="2">
    <location>
        <begin position="495"/>
        <end position="521"/>
    </location>
</feature>
<dbReference type="OMA" id="YIPIEPP"/>
<accession>A0A0P1ABI1</accession>
<evidence type="ECO:0000313" key="4">
    <source>
        <dbReference type="Proteomes" id="UP000054928"/>
    </source>
</evidence>
<organism evidence="3 4">
    <name type="scientific">Plasmopara halstedii</name>
    <name type="common">Downy mildew of sunflower</name>
    <dbReference type="NCBI Taxonomy" id="4781"/>
    <lineage>
        <taxon>Eukaryota</taxon>
        <taxon>Sar</taxon>
        <taxon>Stramenopiles</taxon>
        <taxon>Oomycota</taxon>
        <taxon>Peronosporomycetes</taxon>
        <taxon>Peronosporales</taxon>
        <taxon>Peronosporaceae</taxon>
        <taxon>Plasmopara</taxon>
    </lineage>
</organism>
<feature type="region of interest" description="Disordered" evidence="2">
    <location>
        <begin position="290"/>
        <end position="319"/>
    </location>
</feature>
<dbReference type="RefSeq" id="XP_024574226.1">
    <property type="nucleotide sequence ID" value="XM_024723228.1"/>
</dbReference>
<name>A0A0P1ABI1_PLAHL</name>
<feature type="compositionally biased region" description="Polar residues" evidence="2">
    <location>
        <begin position="1096"/>
        <end position="1106"/>
    </location>
</feature>
<protein>
    <recommendedName>
        <fullName evidence="5">Fas-binding factor 1</fullName>
    </recommendedName>
</protein>
<feature type="coiled-coil region" evidence="1">
    <location>
        <begin position="662"/>
        <end position="776"/>
    </location>
</feature>
<feature type="region of interest" description="Disordered" evidence="2">
    <location>
        <begin position="451"/>
        <end position="477"/>
    </location>
</feature>
<feature type="region of interest" description="Disordered" evidence="2">
    <location>
        <begin position="545"/>
        <end position="566"/>
    </location>
</feature>
<evidence type="ECO:0000256" key="1">
    <source>
        <dbReference type="SAM" id="Coils"/>
    </source>
</evidence>
<feature type="coiled-coil region" evidence="1">
    <location>
        <begin position="973"/>
        <end position="1007"/>
    </location>
</feature>
<evidence type="ECO:0000256" key="2">
    <source>
        <dbReference type="SAM" id="MobiDB-lite"/>
    </source>
</evidence>
<evidence type="ECO:0000313" key="3">
    <source>
        <dbReference type="EMBL" id="CEG37857.1"/>
    </source>
</evidence>
<feature type="coiled-coil region" evidence="1">
    <location>
        <begin position="831"/>
        <end position="883"/>
    </location>
</feature>
<dbReference type="AlphaFoldDB" id="A0A0P1ABI1"/>
<dbReference type="STRING" id="4781.A0A0P1ABI1"/>
<feature type="coiled-coil region" evidence="1">
    <location>
        <begin position="1046"/>
        <end position="1077"/>
    </location>
</feature>
<feature type="compositionally biased region" description="Basic and acidic residues" evidence="2">
    <location>
        <begin position="346"/>
        <end position="366"/>
    </location>
</feature>
<feature type="region of interest" description="Disordered" evidence="2">
    <location>
        <begin position="1092"/>
        <end position="1111"/>
    </location>
</feature>
<feature type="compositionally biased region" description="Polar residues" evidence="2">
    <location>
        <begin position="296"/>
        <end position="308"/>
    </location>
</feature>
<feature type="compositionally biased region" description="Basic and acidic residues" evidence="2">
    <location>
        <begin position="309"/>
        <end position="319"/>
    </location>
</feature>
<sequence>MPLEDLIPIGISRDSTNIKKENDHSLTSGLISIPKSRDNDVDMSDFDVGDLLGDDSSKSLSKTSLKSKHDKKKTKTKDKVKKLNTNKAKTKLKSKKTSHHDEDMADNWTSSTKTWDSAAELELAAARRKNGSGKIGSGLDDELTKMLGENSGIGAEFGQARSIQMEISKFDKNDSIAANEVGSLDTLKRRGRQEVDTNSSAIEPDGISASFFNDTKSDDMNATSRSSLLTAERRGGARGGRRQASAEVSDPFGIGATTTSSDSPFEMLFKGASGKRRDFDDLFSKPARDFSKDIEMNQQQDVIGTTNARESDDTVHTEKVSVKDDLLADLFASEPRGSRHQQKSFISEKNKVIDDHDKTKVKREVDGSDQANEQSDRLVAQHVAPQYTNSTSEKEAKIQLSTEEHRSSYQESKPLVASAVTPASRIDDLASAKESLLMDLLGDMSISKTTESPLQHRRSNTNINIGSPIEDTEGPQKTSLPVKAQLPATIVEAPPQISSIAHPSKKNLFSPPSPEHRLSPTLNVNSEKEFEQAKDNLLKEILPLSPSASIRSSPDRRNSYSQSFTTEDDVQDIGQEIIHEEVRNDRSKVQVSVTNSESPKLHLLKTPHTKITSTTTSPVCNCAEQIAKVTAAFDSERSTFQQKIEALGQQLEAQTTTSTQRVNELTQEVKDRETSLKQLSQQLNVETASKVELTEQLALVERDKLQADHAAAKYKENAVTLQHRTDLLQSELQTLRDELSRSKCACQELELTLNRLKAEQDEVNQLERQREKRAFEALSMQMQRALARLSISHQVYEEGSGHDQTAARVAAEDEARLRVIASLEGSSKRAAQHAEQERVKLTELLRELEMGARHARQGAFEEKERLRQEQKRLDALSAHLQAQASVLRDQEAAHALYMGKQLAEAREDIRIQEARLATRRTELERDERALYQVRAEFAAFREQTAIEMERERTELHSLRLKLDDEWRELHTDREEFENELASHDGEFQALERKRNNLQNAEAQLCERTQAVVTLAEKLDGGIRELAEREQLVAQKAVTVHDIDASFQMREQALERAKNELQRREQRLHVQIRQLDTARERLMHQRQQHLIVGNQKGAKQSSGQVIDNNKPWRDQGYHNNFRHLKDKVQSKVYSLESRVEEDPSGLSPAFRKQIEANWQRRDVDDKLMNTLKT</sequence>
<dbReference type="Proteomes" id="UP000054928">
    <property type="component" value="Unassembled WGS sequence"/>
</dbReference>
<keyword evidence="4" id="KW-1185">Reference proteome</keyword>
<feature type="region of interest" description="Disordered" evidence="2">
    <location>
        <begin position="187"/>
        <end position="265"/>
    </location>
</feature>
<evidence type="ECO:0008006" key="5">
    <source>
        <dbReference type="Google" id="ProtNLM"/>
    </source>
</evidence>
<reference evidence="4" key="1">
    <citation type="submission" date="2014-09" db="EMBL/GenBank/DDBJ databases">
        <authorList>
            <person name="Sharma Rahul"/>
            <person name="Thines Marco"/>
        </authorList>
    </citation>
    <scope>NUCLEOTIDE SEQUENCE [LARGE SCALE GENOMIC DNA]</scope>
</reference>
<dbReference type="GeneID" id="36400963"/>
<keyword evidence="1" id="KW-0175">Coiled coil</keyword>
<proteinExistence type="predicted"/>
<feature type="region of interest" description="Disordered" evidence="2">
    <location>
        <begin position="1"/>
        <end position="112"/>
    </location>
</feature>